<feature type="domain" description="Blue (type 1) copper" evidence="11">
    <location>
        <begin position="44"/>
        <end position="123"/>
    </location>
</feature>
<dbReference type="InterPro" id="IPR002386">
    <property type="entry name" value="Amicyanin/Pseudoazurin"/>
</dbReference>
<accession>A0A7V5NXT1</accession>
<dbReference type="InterPro" id="IPR028871">
    <property type="entry name" value="BlueCu_1_BS"/>
</dbReference>
<feature type="binding site" evidence="9">
    <location>
        <position position="117"/>
    </location>
    <ligand>
        <name>Cu cation</name>
        <dbReference type="ChEBI" id="CHEBI:23378"/>
    </ligand>
</feature>
<dbReference type="Gene3D" id="2.60.40.420">
    <property type="entry name" value="Cupredoxins - blue copper proteins"/>
    <property type="match status" value="1"/>
</dbReference>
<reference evidence="12" key="1">
    <citation type="journal article" date="2020" name="mSystems">
        <title>Genome- and Community-Level Interaction Insights into Carbon Utilization and Element Cycling Functions of Hydrothermarchaeota in Hydrothermal Sediment.</title>
        <authorList>
            <person name="Zhou Z."/>
            <person name="Liu Y."/>
            <person name="Xu W."/>
            <person name="Pan J."/>
            <person name="Luo Z.H."/>
            <person name="Li M."/>
        </authorList>
    </citation>
    <scope>NUCLEOTIDE SEQUENCE [LARGE SCALE GENOMIC DNA]</scope>
    <source>
        <strain evidence="12">HyVt-538</strain>
    </source>
</reference>
<organism evidence="12">
    <name type="scientific">Hellea balneolensis</name>
    <dbReference type="NCBI Taxonomy" id="287478"/>
    <lineage>
        <taxon>Bacteria</taxon>
        <taxon>Pseudomonadati</taxon>
        <taxon>Pseudomonadota</taxon>
        <taxon>Alphaproteobacteria</taxon>
        <taxon>Maricaulales</taxon>
        <taxon>Robiginitomaculaceae</taxon>
        <taxon>Hellea</taxon>
    </lineage>
</organism>
<comment type="subcellular location">
    <subcellularLocation>
        <location evidence="1">Periplasm</location>
    </subcellularLocation>
</comment>
<evidence type="ECO:0000256" key="2">
    <source>
        <dbReference type="ARBA" id="ARBA00016984"/>
    </source>
</evidence>
<evidence type="ECO:0000256" key="7">
    <source>
        <dbReference type="ARBA" id="ARBA00023008"/>
    </source>
</evidence>
<name>A0A7V5NXT1_9PROT</name>
<evidence type="ECO:0000256" key="4">
    <source>
        <dbReference type="ARBA" id="ARBA00022723"/>
    </source>
</evidence>
<dbReference type="InterPro" id="IPR000923">
    <property type="entry name" value="BlueCu_1"/>
</dbReference>
<feature type="binding site" evidence="9">
    <location>
        <position position="71"/>
    </location>
    <ligand>
        <name>Cu cation</name>
        <dbReference type="ChEBI" id="CHEBI:23378"/>
    </ligand>
</feature>
<keyword evidence="5" id="KW-0574">Periplasm</keyword>
<dbReference type="EMBL" id="DROP01000276">
    <property type="protein sequence ID" value="HHI89120.1"/>
    <property type="molecule type" value="Genomic_DNA"/>
</dbReference>
<dbReference type="PRINTS" id="PR00155">
    <property type="entry name" value="AMICYANIN"/>
</dbReference>
<dbReference type="NCBIfam" id="TIGR02375">
    <property type="entry name" value="pseudoazurin"/>
    <property type="match status" value="1"/>
</dbReference>
<dbReference type="Proteomes" id="UP000885806">
    <property type="component" value="Unassembled WGS sequence"/>
</dbReference>
<protein>
    <recommendedName>
        <fullName evidence="2 8">Pseudoazurin</fullName>
    </recommendedName>
</protein>
<evidence type="ECO:0000256" key="8">
    <source>
        <dbReference type="NCBIfam" id="TIGR02375"/>
    </source>
</evidence>
<comment type="cofactor">
    <cofactor evidence="9">
        <name>Cu cation</name>
        <dbReference type="ChEBI" id="CHEBI:23378"/>
    </cofactor>
    <text evidence="9">Binds 1 copper ion per subunit.</text>
</comment>
<dbReference type="AlphaFoldDB" id="A0A7V5NXT1"/>
<dbReference type="InterPro" id="IPR008972">
    <property type="entry name" value="Cupredoxin"/>
</dbReference>
<feature type="chain" id="PRO_5030847341" description="Pseudoazurin" evidence="10">
    <location>
        <begin position="29"/>
        <end position="156"/>
    </location>
</feature>
<evidence type="ECO:0000256" key="6">
    <source>
        <dbReference type="ARBA" id="ARBA00022982"/>
    </source>
</evidence>
<dbReference type="GO" id="GO:0005507">
    <property type="term" value="F:copper ion binding"/>
    <property type="evidence" value="ECO:0007669"/>
    <property type="project" value="UniProtKB-UniRule"/>
</dbReference>
<sequence length="156" mass="17099">MLKLKETLMKKLILALAATSLLASPAFAKDWQVKMLNKDPNNAKVHMVFSPNFLKIAPGDTVTFKAVDKGHNTTSIKGMIPQGAKPWKGPMSKDYTVKFETPGLYGYKCTPHFAMGMVGLIEVGEDRSNLEAVKKAKLVGKSKKVFAQLFDRAAGQ</sequence>
<keyword evidence="3" id="KW-0813">Transport</keyword>
<dbReference type="CDD" id="cd04218">
    <property type="entry name" value="Pseudoazurin"/>
    <property type="match status" value="1"/>
</dbReference>
<evidence type="ECO:0000256" key="5">
    <source>
        <dbReference type="ARBA" id="ARBA00022764"/>
    </source>
</evidence>
<dbReference type="InterPro" id="IPR012745">
    <property type="entry name" value="Pseudoazurin"/>
</dbReference>
<keyword evidence="10" id="KW-0732">Signal</keyword>
<feature type="binding site" evidence="9">
    <location>
        <position position="112"/>
    </location>
    <ligand>
        <name>Cu cation</name>
        <dbReference type="ChEBI" id="CHEBI:23378"/>
    </ligand>
</feature>
<evidence type="ECO:0000256" key="3">
    <source>
        <dbReference type="ARBA" id="ARBA00022448"/>
    </source>
</evidence>
<comment type="caution">
    <text evidence="12">The sequence shown here is derived from an EMBL/GenBank/DDBJ whole genome shotgun (WGS) entry which is preliminary data.</text>
</comment>
<dbReference type="GO" id="GO:0009055">
    <property type="term" value="F:electron transfer activity"/>
    <property type="evidence" value="ECO:0007669"/>
    <property type="project" value="InterPro"/>
</dbReference>
<dbReference type="Pfam" id="PF00127">
    <property type="entry name" value="Copper-bind"/>
    <property type="match status" value="1"/>
</dbReference>
<proteinExistence type="predicted"/>
<dbReference type="SUPFAM" id="SSF49503">
    <property type="entry name" value="Cupredoxins"/>
    <property type="match status" value="1"/>
</dbReference>
<gene>
    <name evidence="12" type="ORF">ENK01_04120</name>
</gene>
<keyword evidence="6" id="KW-0249">Electron transport</keyword>
<keyword evidence="7 9" id="KW-0186">Copper</keyword>
<evidence type="ECO:0000259" key="11">
    <source>
        <dbReference type="Pfam" id="PF00127"/>
    </source>
</evidence>
<evidence type="ECO:0000256" key="1">
    <source>
        <dbReference type="ARBA" id="ARBA00004418"/>
    </source>
</evidence>
<feature type="binding site" evidence="9">
    <location>
        <position position="109"/>
    </location>
    <ligand>
        <name>Cu cation</name>
        <dbReference type="ChEBI" id="CHEBI:23378"/>
    </ligand>
</feature>
<dbReference type="GO" id="GO:0042597">
    <property type="term" value="C:periplasmic space"/>
    <property type="evidence" value="ECO:0007669"/>
    <property type="project" value="UniProtKB-SubCell"/>
</dbReference>
<evidence type="ECO:0000256" key="9">
    <source>
        <dbReference type="PIRSR" id="PIRSR602386-1"/>
    </source>
</evidence>
<dbReference type="PRINTS" id="PR00156">
    <property type="entry name" value="COPPERBLUE"/>
</dbReference>
<evidence type="ECO:0000256" key="10">
    <source>
        <dbReference type="SAM" id="SignalP"/>
    </source>
</evidence>
<keyword evidence="4 9" id="KW-0479">Metal-binding</keyword>
<dbReference type="PROSITE" id="PS00196">
    <property type="entry name" value="COPPER_BLUE"/>
    <property type="match status" value="1"/>
</dbReference>
<feature type="signal peptide" evidence="10">
    <location>
        <begin position="1"/>
        <end position="28"/>
    </location>
</feature>
<dbReference type="InterPro" id="IPR001235">
    <property type="entry name" value="Copper_blue_Plastocyanin"/>
</dbReference>
<evidence type="ECO:0000313" key="12">
    <source>
        <dbReference type="EMBL" id="HHI89120.1"/>
    </source>
</evidence>